<feature type="non-terminal residue" evidence="2">
    <location>
        <position position="1"/>
    </location>
</feature>
<reference evidence="2 3" key="1">
    <citation type="submission" date="2014-09" db="EMBL/GenBank/DDBJ databases">
        <authorList>
            <person name="Ellenberger Sabrina"/>
        </authorList>
    </citation>
    <scope>NUCLEOTIDE SEQUENCE [LARGE SCALE GENOMIC DNA]</scope>
    <source>
        <strain evidence="2 3">CBS 412.66</strain>
    </source>
</reference>
<dbReference type="STRING" id="35722.A0A0B7NBW5"/>
<name>A0A0B7NBW5_9FUNG</name>
<keyword evidence="3" id="KW-1185">Reference proteome</keyword>
<gene>
    <name evidence="2" type="primary">PARPA_10295.1 scaffold 40090</name>
</gene>
<organism evidence="2 3">
    <name type="scientific">Parasitella parasitica</name>
    <dbReference type="NCBI Taxonomy" id="35722"/>
    <lineage>
        <taxon>Eukaryota</taxon>
        <taxon>Fungi</taxon>
        <taxon>Fungi incertae sedis</taxon>
        <taxon>Mucoromycota</taxon>
        <taxon>Mucoromycotina</taxon>
        <taxon>Mucoromycetes</taxon>
        <taxon>Mucorales</taxon>
        <taxon>Mucorineae</taxon>
        <taxon>Mucoraceae</taxon>
        <taxon>Parasitella</taxon>
    </lineage>
</organism>
<accession>A0A0B7NBW5</accession>
<evidence type="ECO:0000313" key="3">
    <source>
        <dbReference type="Proteomes" id="UP000054107"/>
    </source>
</evidence>
<sequence length="63" mass="7138">AFDIFSNLHVVIGIDLIAQFGITISNLAIDWDDDNNLEIPPIDPNPYIPNNQPYGTEEERKKL</sequence>
<evidence type="ECO:0000256" key="1">
    <source>
        <dbReference type="SAM" id="MobiDB-lite"/>
    </source>
</evidence>
<dbReference type="EMBL" id="LN732835">
    <property type="protein sequence ID" value="CEP16040.1"/>
    <property type="molecule type" value="Genomic_DNA"/>
</dbReference>
<feature type="region of interest" description="Disordered" evidence="1">
    <location>
        <begin position="40"/>
        <end position="63"/>
    </location>
</feature>
<dbReference type="AlphaFoldDB" id="A0A0B7NBW5"/>
<dbReference type="Proteomes" id="UP000054107">
    <property type="component" value="Unassembled WGS sequence"/>
</dbReference>
<proteinExistence type="predicted"/>
<protein>
    <submittedName>
        <fullName evidence="2">Uncharacterized protein</fullName>
    </submittedName>
</protein>
<evidence type="ECO:0000313" key="2">
    <source>
        <dbReference type="EMBL" id="CEP16040.1"/>
    </source>
</evidence>